<dbReference type="RefSeq" id="WP_129013778.1">
    <property type="nucleotide sequence ID" value="NZ_CBCSEI010000010.1"/>
</dbReference>
<reference evidence="2 3" key="1">
    <citation type="submission" date="2017-09" db="EMBL/GenBank/DDBJ databases">
        <title>Genomics of the genus Arcobacter.</title>
        <authorList>
            <person name="Perez-Cataluna A."/>
            <person name="Figueras M.J."/>
            <person name="Salas-Masso N."/>
        </authorList>
    </citation>
    <scope>NUCLEOTIDE SEQUENCE [LARGE SCALE GENOMIC DNA]</scope>
    <source>
        <strain evidence="2 3">CECT 7834</strain>
    </source>
</reference>
<sequence length="216" mass="25712">MIYSIMENIKIDTKIKIKNSAINLFNAQETLSVTTNHIAKEAGISPGNLYYHYKNKEEIVVDLYLDLSKRFEEINSFENILLNPNPIKAIDNTFELLGEIFYVYRFLLRDSMVLIALYPNFKEHFVKNQEKRIKQIETLLQFLLKENIIKYEENINLERRAKMHWFITAYWQSFTSSTIEVSKESIQEAKEVFFEFMIYPFLTKKGKEMLSNIHKI</sequence>
<dbReference type="Proteomes" id="UP000290378">
    <property type="component" value="Unassembled WGS sequence"/>
</dbReference>
<dbReference type="Pfam" id="PF13972">
    <property type="entry name" value="TetR"/>
    <property type="match status" value="1"/>
</dbReference>
<dbReference type="PANTHER" id="PTHR43479:SF12">
    <property type="entry name" value="TRANSCRIPTIONAL REGULATORY PROTEIN"/>
    <property type="match status" value="1"/>
</dbReference>
<protein>
    <submittedName>
        <fullName evidence="2">TetR family transcriptional regulator</fullName>
    </submittedName>
</protein>
<evidence type="ECO:0000313" key="2">
    <source>
        <dbReference type="EMBL" id="RXI40454.1"/>
    </source>
</evidence>
<name>A0A6M8NPV0_9BACT</name>
<dbReference type="Pfam" id="PF00440">
    <property type="entry name" value="TetR_N"/>
    <property type="match status" value="1"/>
</dbReference>
<dbReference type="AlphaFoldDB" id="A0A6M8NPV0"/>
<dbReference type="SUPFAM" id="SSF46689">
    <property type="entry name" value="Homeodomain-like"/>
    <property type="match status" value="1"/>
</dbReference>
<dbReference type="PANTHER" id="PTHR43479">
    <property type="entry name" value="ACREF/ENVCD OPERON REPRESSOR-RELATED"/>
    <property type="match status" value="1"/>
</dbReference>
<dbReference type="EMBL" id="NXII01000010">
    <property type="protein sequence ID" value="RXI40454.1"/>
    <property type="molecule type" value="Genomic_DNA"/>
</dbReference>
<dbReference type="InterPro" id="IPR001647">
    <property type="entry name" value="HTH_TetR"/>
</dbReference>
<dbReference type="InterPro" id="IPR009057">
    <property type="entry name" value="Homeodomain-like_sf"/>
</dbReference>
<gene>
    <name evidence="2" type="ORF">CP963_08675</name>
</gene>
<dbReference type="PROSITE" id="PS50977">
    <property type="entry name" value="HTH_TETR_2"/>
    <property type="match status" value="1"/>
</dbReference>
<keyword evidence="1" id="KW-0238">DNA-binding</keyword>
<accession>A0A6M8NPV0</accession>
<evidence type="ECO:0000256" key="1">
    <source>
        <dbReference type="ARBA" id="ARBA00023125"/>
    </source>
</evidence>
<proteinExistence type="predicted"/>
<organism evidence="2 3">
    <name type="scientific">Arcobacter cloacae</name>
    <dbReference type="NCBI Taxonomy" id="1054034"/>
    <lineage>
        <taxon>Bacteria</taxon>
        <taxon>Pseudomonadati</taxon>
        <taxon>Campylobacterota</taxon>
        <taxon>Epsilonproteobacteria</taxon>
        <taxon>Campylobacterales</taxon>
        <taxon>Arcobacteraceae</taxon>
        <taxon>Arcobacter</taxon>
    </lineage>
</organism>
<dbReference type="Gene3D" id="1.10.357.10">
    <property type="entry name" value="Tetracycline Repressor, domain 2"/>
    <property type="match status" value="1"/>
</dbReference>
<dbReference type="InterPro" id="IPR050624">
    <property type="entry name" value="HTH-type_Tx_Regulator"/>
</dbReference>
<comment type="caution">
    <text evidence="2">The sequence shown here is derived from an EMBL/GenBank/DDBJ whole genome shotgun (WGS) entry which is preliminary data.</text>
</comment>
<evidence type="ECO:0000313" key="3">
    <source>
        <dbReference type="Proteomes" id="UP000290378"/>
    </source>
</evidence>
<dbReference type="InterPro" id="IPR025722">
    <property type="entry name" value="TetR"/>
</dbReference>
<keyword evidence="3" id="KW-1185">Reference proteome</keyword>
<dbReference type="GO" id="GO:0003677">
    <property type="term" value="F:DNA binding"/>
    <property type="evidence" value="ECO:0007669"/>
    <property type="project" value="UniProtKB-UniRule"/>
</dbReference>